<keyword evidence="4 5" id="KW-0472">Membrane</keyword>
<dbReference type="RefSeq" id="WP_344547866.1">
    <property type="nucleotide sequence ID" value="NZ_BAAATD010000016.1"/>
</dbReference>
<dbReference type="Proteomes" id="UP001501509">
    <property type="component" value="Unassembled WGS sequence"/>
</dbReference>
<dbReference type="EMBL" id="BAAATD010000016">
    <property type="protein sequence ID" value="GAA2631224.1"/>
    <property type="molecule type" value="Genomic_DNA"/>
</dbReference>
<feature type="domain" description="Major facilitator superfamily (MFS) profile" evidence="6">
    <location>
        <begin position="1"/>
        <end position="91"/>
    </location>
</feature>
<comment type="subcellular location">
    <subcellularLocation>
        <location evidence="1">Cell membrane</location>
        <topology evidence="1">Multi-pass membrane protein</topology>
    </subcellularLocation>
</comment>
<evidence type="ECO:0000313" key="8">
    <source>
        <dbReference type="Proteomes" id="UP001501509"/>
    </source>
</evidence>
<evidence type="ECO:0000256" key="4">
    <source>
        <dbReference type="ARBA" id="ARBA00023136"/>
    </source>
</evidence>
<evidence type="ECO:0000259" key="6">
    <source>
        <dbReference type="PROSITE" id="PS50850"/>
    </source>
</evidence>
<dbReference type="InterPro" id="IPR020846">
    <property type="entry name" value="MFS_dom"/>
</dbReference>
<evidence type="ECO:0000256" key="2">
    <source>
        <dbReference type="ARBA" id="ARBA00022692"/>
    </source>
</evidence>
<dbReference type="PANTHER" id="PTHR42718:SF42">
    <property type="entry name" value="EXPORT PROTEIN"/>
    <property type="match status" value="1"/>
</dbReference>
<evidence type="ECO:0000256" key="3">
    <source>
        <dbReference type="ARBA" id="ARBA00022989"/>
    </source>
</evidence>
<evidence type="ECO:0000256" key="1">
    <source>
        <dbReference type="ARBA" id="ARBA00004651"/>
    </source>
</evidence>
<name>A0ABN3QNP4_9ACTN</name>
<dbReference type="PROSITE" id="PS50850">
    <property type="entry name" value="MFS"/>
    <property type="match status" value="1"/>
</dbReference>
<feature type="transmembrane region" description="Helical" evidence="5">
    <location>
        <begin position="57"/>
        <end position="77"/>
    </location>
</feature>
<dbReference type="PANTHER" id="PTHR42718">
    <property type="entry name" value="MAJOR FACILITATOR SUPERFAMILY MULTIDRUG TRANSPORTER MFSC"/>
    <property type="match status" value="1"/>
</dbReference>
<sequence length="91" mass="9424">MPAAFLLPLAGLLLVGGALGDVYDRWRVFGMGTAGFCTAALVCALAPNPGLLIAGRLAQGAGAALMIAAAASILSFLRWNRNKPDQRGRTR</sequence>
<evidence type="ECO:0000313" key="7">
    <source>
        <dbReference type="EMBL" id="GAA2631224.1"/>
    </source>
</evidence>
<evidence type="ECO:0000256" key="5">
    <source>
        <dbReference type="SAM" id="Phobius"/>
    </source>
</evidence>
<protein>
    <recommendedName>
        <fullName evidence="6">Major facilitator superfamily (MFS) profile domain-containing protein</fullName>
    </recommendedName>
</protein>
<dbReference type="InterPro" id="IPR036259">
    <property type="entry name" value="MFS_trans_sf"/>
</dbReference>
<dbReference type="Gene3D" id="1.20.1720.10">
    <property type="entry name" value="Multidrug resistance protein D"/>
    <property type="match status" value="1"/>
</dbReference>
<keyword evidence="8" id="KW-1185">Reference proteome</keyword>
<accession>A0ABN3QNP4</accession>
<organism evidence="7 8">
    <name type="scientific">Actinomadura fulvescens</name>
    <dbReference type="NCBI Taxonomy" id="46160"/>
    <lineage>
        <taxon>Bacteria</taxon>
        <taxon>Bacillati</taxon>
        <taxon>Actinomycetota</taxon>
        <taxon>Actinomycetes</taxon>
        <taxon>Streptosporangiales</taxon>
        <taxon>Thermomonosporaceae</taxon>
        <taxon>Actinomadura</taxon>
    </lineage>
</organism>
<gene>
    <name evidence="7" type="ORF">GCM10010411_81580</name>
</gene>
<keyword evidence="3 5" id="KW-1133">Transmembrane helix</keyword>
<reference evidence="7 8" key="1">
    <citation type="journal article" date="2019" name="Int. J. Syst. Evol. Microbiol.">
        <title>The Global Catalogue of Microorganisms (GCM) 10K type strain sequencing project: providing services to taxonomists for standard genome sequencing and annotation.</title>
        <authorList>
            <consortium name="The Broad Institute Genomics Platform"/>
            <consortium name="The Broad Institute Genome Sequencing Center for Infectious Disease"/>
            <person name="Wu L."/>
            <person name="Ma J."/>
        </authorList>
    </citation>
    <scope>NUCLEOTIDE SEQUENCE [LARGE SCALE GENOMIC DNA]</scope>
    <source>
        <strain evidence="7 8">JCM 6833</strain>
    </source>
</reference>
<keyword evidence="2 5" id="KW-0812">Transmembrane</keyword>
<dbReference type="SUPFAM" id="SSF103473">
    <property type="entry name" value="MFS general substrate transporter"/>
    <property type="match status" value="1"/>
</dbReference>
<proteinExistence type="predicted"/>
<comment type="caution">
    <text evidence="7">The sequence shown here is derived from an EMBL/GenBank/DDBJ whole genome shotgun (WGS) entry which is preliminary data.</text>
</comment>